<dbReference type="GO" id="GO:0005765">
    <property type="term" value="C:lysosomal membrane"/>
    <property type="evidence" value="ECO:0007669"/>
    <property type="project" value="UniProtKB-SubCell"/>
</dbReference>
<dbReference type="AlphaFoldDB" id="E9FRK5"/>
<keyword evidence="14" id="KW-1185">Reference proteome</keyword>
<accession>E9FRK5</accession>
<sequence>MNANFDDPPPAYTPFVQQPISSKCSQTYGSTGGHGGHGSGATTVIITPNPSSTIFLVGGCPACRVGVLDDEFTFLGLLCCILFFPIGILCCLALRQRRCLNCGAVF</sequence>
<evidence type="ECO:0000256" key="6">
    <source>
        <dbReference type="ARBA" id="ARBA00022989"/>
    </source>
</evidence>
<keyword evidence="6 12" id="KW-1133">Transmembrane helix</keyword>
<comment type="subunit">
    <text evidence="11">Interacts with BRI3BP. Interacts with MGAT1 and IFITM3.</text>
</comment>
<dbReference type="PANTHER" id="PTHR13551:SF1">
    <property type="entry name" value="MEMBRANE PROTEIN BRI3"/>
    <property type="match status" value="1"/>
</dbReference>
<dbReference type="PhylomeDB" id="E9FRK5"/>
<dbReference type="Proteomes" id="UP000000305">
    <property type="component" value="Unassembled WGS sequence"/>
</dbReference>
<organism evidence="13 14">
    <name type="scientific">Daphnia pulex</name>
    <name type="common">Water flea</name>
    <dbReference type="NCBI Taxonomy" id="6669"/>
    <lineage>
        <taxon>Eukaryota</taxon>
        <taxon>Metazoa</taxon>
        <taxon>Ecdysozoa</taxon>
        <taxon>Arthropoda</taxon>
        <taxon>Crustacea</taxon>
        <taxon>Branchiopoda</taxon>
        <taxon>Diplostraca</taxon>
        <taxon>Cladocera</taxon>
        <taxon>Anomopoda</taxon>
        <taxon>Daphniidae</taxon>
        <taxon>Daphnia</taxon>
    </lineage>
</organism>
<evidence type="ECO:0000256" key="3">
    <source>
        <dbReference type="ARBA" id="ARBA00008090"/>
    </source>
</evidence>
<evidence type="ECO:0000256" key="4">
    <source>
        <dbReference type="ARBA" id="ARBA00022490"/>
    </source>
</evidence>
<dbReference type="HOGENOM" id="CLU_138141_0_0_1"/>
<protein>
    <recommendedName>
        <fullName evidence="9">Membrane protein BRI3</fullName>
    </recommendedName>
    <alternativeName>
        <fullName evidence="10">Brain protein I3</fullName>
    </alternativeName>
</protein>
<dbReference type="EMBL" id="GL732523">
    <property type="protein sequence ID" value="EFX90180.1"/>
    <property type="molecule type" value="Genomic_DNA"/>
</dbReference>
<evidence type="ECO:0000256" key="11">
    <source>
        <dbReference type="ARBA" id="ARBA00046593"/>
    </source>
</evidence>
<name>E9FRK5_DAPPU</name>
<keyword evidence="8" id="KW-0458">Lysosome</keyword>
<evidence type="ECO:0000256" key="10">
    <source>
        <dbReference type="ARBA" id="ARBA00035449"/>
    </source>
</evidence>
<evidence type="ECO:0000256" key="8">
    <source>
        <dbReference type="ARBA" id="ARBA00023228"/>
    </source>
</evidence>
<keyword evidence="7 12" id="KW-0472">Membrane</keyword>
<evidence type="ECO:0000256" key="1">
    <source>
        <dbReference type="ARBA" id="ARBA00004155"/>
    </source>
</evidence>
<evidence type="ECO:0000313" key="13">
    <source>
        <dbReference type="EMBL" id="EFX90180.1"/>
    </source>
</evidence>
<dbReference type="FunCoup" id="E9FRK5">
    <property type="interactions" value="6"/>
</dbReference>
<dbReference type="OrthoDB" id="2564984at2759"/>
<evidence type="ECO:0000256" key="2">
    <source>
        <dbReference type="ARBA" id="ARBA00004556"/>
    </source>
</evidence>
<dbReference type="InParanoid" id="E9FRK5"/>
<feature type="transmembrane region" description="Helical" evidence="12">
    <location>
        <begin position="74"/>
        <end position="94"/>
    </location>
</feature>
<evidence type="ECO:0000256" key="5">
    <source>
        <dbReference type="ARBA" id="ARBA00022692"/>
    </source>
</evidence>
<dbReference type="eggNOG" id="KOG4517">
    <property type="taxonomic scope" value="Eukaryota"/>
</dbReference>
<dbReference type="GO" id="GO:0048471">
    <property type="term" value="C:perinuclear region of cytoplasm"/>
    <property type="evidence" value="ECO:0007669"/>
    <property type="project" value="UniProtKB-SubCell"/>
</dbReference>
<keyword evidence="5 12" id="KW-0812">Transmembrane</keyword>
<evidence type="ECO:0000256" key="12">
    <source>
        <dbReference type="SAM" id="Phobius"/>
    </source>
</evidence>
<reference evidence="13 14" key="1">
    <citation type="journal article" date="2011" name="Science">
        <title>The ecoresponsive genome of Daphnia pulex.</title>
        <authorList>
            <person name="Colbourne J.K."/>
            <person name="Pfrender M.E."/>
            <person name="Gilbert D."/>
            <person name="Thomas W.K."/>
            <person name="Tucker A."/>
            <person name="Oakley T.H."/>
            <person name="Tokishita S."/>
            <person name="Aerts A."/>
            <person name="Arnold G.J."/>
            <person name="Basu M.K."/>
            <person name="Bauer D.J."/>
            <person name="Caceres C.E."/>
            <person name="Carmel L."/>
            <person name="Casola C."/>
            <person name="Choi J.H."/>
            <person name="Detter J.C."/>
            <person name="Dong Q."/>
            <person name="Dusheyko S."/>
            <person name="Eads B.D."/>
            <person name="Frohlich T."/>
            <person name="Geiler-Samerotte K.A."/>
            <person name="Gerlach D."/>
            <person name="Hatcher P."/>
            <person name="Jogdeo S."/>
            <person name="Krijgsveld J."/>
            <person name="Kriventseva E.V."/>
            <person name="Kultz D."/>
            <person name="Laforsch C."/>
            <person name="Lindquist E."/>
            <person name="Lopez J."/>
            <person name="Manak J.R."/>
            <person name="Muller J."/>
            <person name="Pangilinan J."/>
            <person name="Patwardhan R.P."/>
            <person name="Pitluck S."/>
            <person name="Pritham E.J."/>
            <person name="Rechtsteiner A."/>
            <person name="Rho M."/>
            <person name="Rogozin I.B."/>
            <person name="Sakarya O."/>
            <person name="Salamov A."/>
            <person name="Schaack S."/>
            <person name="Shapiro H."/>
            <person name="Shiga Y."/>
            <person name="Skalitzky C."/>
            <person name="Smith Z."/>
            <person name="Souvorov A."/>
            <person name="Sung W."/>
            <person name="Tang Z."/>
            <person name="Tsuchiya D."/>
            <person name="Tu H."/>
            <person name="Vos H."/>
            <person name="Wang M."/>
            <person name="Wolf Y.I."/>
            <person name="Yamagata H."/>
            <person name="Yamada T."/>
            <person name="Ye Y."/>
            <person name="Shaw J.R."/>
            <person name="Andrews J."/>
            <person name="Crease T.J."/>
            <person name="Tang H."/>
            <person name="Lucas S.M."/>
            <person name="Robertson H.M."/>
            <person name="Bork P."/>
            <person name="Koonin E.V."/>
            <person name="Zdobnov E.M."/>
            <person name="Grigoriev I.V."/>
            <person name="Lynch M."/>
            <person name="Boore J.L."/>
        </authorList>
    </citation>
    <scope>NUCLEOTIDE SEQUENCE [LARGE SCALE GENOMIC DNA]</scope>
</reference>
<proteinExistence type="inferred from homology"/>
<comment type="similarity">
    <text evidence="3">Belongs to the BRI3 family.</text>
</comment>
<dbReference type="InterPro" id="IPR019317">
    <property type="entry name" value="BRI3"/>
</dbReference>
<keyword evidence="4" id="KW-0963">Cytoplasm</keyword>
<evidence type="ECO:0000313" key="14">
    <source>
        <dbReference type="Proteomes" id="UP000000305"/>
    </source>
</evidence>
<evidence type="ECO:0000256" key="9">
    <source>
        <dbReference type="ARBA" id="ARBA00035284"/>
    </source>
</evidence>
<dbReference type="PANTHER" id="PTHR13551">
    <property type="entry name" value="BRAIN PROTEIN I3"/>
    <property type="match status" value="1"/>
</dbReference>
<dbReference type="KEGG" id="dpx:DAPPUDRAFT_310068"/>
<gene>
    <name evidence="13" type="ORF">DAPPUDRAFT_310068</name>
</gene>
<dbReference type="OMA" id="RKETRIF"/>
<evidence type="ECO:0000256" key="7">
    <source>
        <dbReference type="ARBA" id="ARBA00023136"/>
    </source>
</evidence>
<comment type="subcellular location">
    <subcellularLocation>
        <location evidence="2">Cytoplasm</location>
        <location evidence="2">Perinuclear region</location>
    </subcellularLocation>
    <subcellularLocation>
        <location evidence="1">Lysosome membrane</location>
        <topology evidence="1">Multi-pass membrane protein</topology>
    </subcellularLocation>
</comment>
<dbReference type="Pfam" id="PF10164">
    <property type="entry name" value="BRI3"/>
    <property type="match status" value="1"/>
</dbReference>